<evidence type="ECO:0000256" key="1">
    <source>
        <dbReference type="ARBA" id="ARBA00007274"/>
    </source>
</evidence>
<keyword evidence="3" id="KW-1185">Reference proteome</keyword>
<protein>
    <submittedName>
        <fullName evidence="2">N-acetyltransferase</fullName>
    </submittedName>
</protein>
<proteinExistence type="inferred from homology"/>
<gene>
    <name evidence="2" type="ORF">CGL56_14850</name>
</gene>
<evidence type="ECO:0000313" key="3">
    <source>
        <dbReference type="Proteomes" id="UP000226437"/>
    </source>
</evidence>
<comment type="similarity">
    <text evidence="1">Belongs to the transferase hexapeptide repeat family.</text>
</comment>
<dbReference type="RefSeq" id="WP_099107356.1">
    <property type="nucleotide sequence ID" value="NZ_JAATJF010000005.1"/>
</dbReference>
<dbReference type="SUPFAM" id="SSF51161">
    <property type="entry name" value="Trimeric LpxA-like enzymes"/>
    <property type="match status" value="1"/>
</dbReference>
<reference evidence="2 3" key="1">
    <citation type="submission" date="2017-10" db="EMBL/GenBank/DDBJ databases">
        <title>The draft genome sequence of Lewinella marina KCTC 32374.</title>
        <authorList>
            <person name="Wang K."/>
        </authorList>
    </citation>
    <scope>NUCLEOTIDE SEQUENCE [LARGE SCALE GENOMIC DNA]</scope>
    <source>
        <strain evidence="2 3">MKG-38</strain>
    </source>
</reference>
<dbReference type="Gene3D" id="2.160.10.10">
    <property type="entry name" value="Hexapeptide repeat proteins"/>
    <property type="match status" value="1"/>
</dbReference>
<dbReference type="InterPro" id="IPR001451">
    <property type="entry name" value="Hexapep"/>
</dbReference>
<dbReference type="InterPro" id="IPR050179">
    <property type="entry name" value="Trans_hexapeptide_repeat"/>
</dbReference>
<keyword evidence="2" id="KW-0808">Transferase</keyword>
<dbReference type="Proteomes" id="UP000226437">
    <property type="component" value="Unassembled WGS sequence"/>
</dbReference>
<evidence type="ECO:0000313" key="2">
    <source>
        <dbReference type="EMBL" id="PHK97702.1"/>
    </source>
</evidence>
<dbReference type="PANTHER" id="PTHR43300">
    <property type="entry name" value="ACETYLTRANSFERASE"/>
    <property type="match status" value="1"/>
</dbReference>
<dbReference type="CDD" id="cd03358">
    <property type="entry name" value="LbH_WxcM_N_like"/>
    <property type="match status" value="1"/>
</dbReference>
<dbReference type="Pfam" id="PF00132">
    <property type="entry name" value="Hexapep"/>
    <property type="match status" value="1"/>
</dbReference>
<dbReference type="OrthoDB" id="9801697at2"/>
<sequence>MDYYVHPTAVVDPGARVGAGSRIWHFCHLMPDCELGPDCNLGQNVFVAGGVRLGSGCKVQNNVSLYSGLQVGNDVFIGPSAVFTNVNNPRAAVDRRGEYASTIVENGVTIGANATIVCGITLSTYAFVGAGAVVTRDVAPYALVVGTPARQIGWMSAAGYRLDFDVRGRAECPVSGVYHLEDGIVTRE</sequence>
<accession>A0A2G0CCL5</accession>
<dbReference type="EMBL" id="PDLO01000007">
    <property type="protein sequence ID" value="PHK97702.1"/>
    <property type="molecule type" value="Genomic_DNA"/>
</dbReference>
<dbReference type="GO" id="GO:0016740">
    <property type="term" value="F:transferase activity"/>
    <property type="evidence" value="ECO:0007669"/>
    <property type="project" value="UniProtKB-KW"/>
</dbReference>
<organism evidence="2 3">
    <name type="scientific">Neolewinella marina</name>
    <dbReference type="NCBI Taxonomy" id="438751"/>
    <lineage>
        <taxon>Bacteria</taxon>
        <taxon>Pseudomonadati</taxon>
        <taxon>Bacteroidota</taxon>
        <taxon>Saprospiria</taxon>
        <taxon>Saprospirales</taxon>
        <taxon>Lewinellaceae</taxon>
        <taxon>Neolewinella</taxon>
    </lineage>
</organism>
<comment type="caution">
    <text evidence="2">The sequence shown here is derived from an EMBL/GenBank/DDBJ whole genome shotgun (WGS) entry which is preliminary data.</text>
</comment>
<dbReference type="Pfam" id="PF14602">
    <property type="entry name" value="Hexapep_2"/>
    <property type="match status" value="1"/>
</dbReference>
<name>A0A2G0CCL5_9BACT</name>
<dbReference type="InterPro" id="IPR011004">
    <property type="entry name" value="Trimer_LpxA-like_sf"/>
</dbReference>
<dbReference type="PANTHER" id="PTHR43300:SF4">
    <property type="entry name" value="ACYL-[ACYL-CARRIER-PROTEIN]--UDP-N-ACETYLGLUCOSAMINE O-ACYLTRANSFERASE"/>
    <property type="match status" value="1"/>
</dbReference>
<dbReference type="AlphaFoldDB" id="A0A2G0CCL5"/>